<evidence type="ECO:0000313" key="2">
    <source>
        <dbReference type="Proteomes" id="UP001153269"/>
    </source>
</evidence>
<comment type="caution">
    <text evidence="1">The sequence shown here is derived from an EMBL/GenBank/DDBJ whole genome shotgun (WGS) entry which is preliminary data.</text>
</comment>
<sequence length="84" mass="9433">MWEHSWGLLRQVLCAGGERRLRVSAVTQGSLSLSSSSFSMFRVVKHGGGLLTADCRTQQRSSSLQKLLLTLLHWRDGHKRQQIG</sequence>
<accession>A0A9N7U6N7</accession>
<evidence type="ECO:0000313" key="1">
    <source>
        <dbReference type="EMBL" id="CAB1425395.1"/>
    </source>
</evidence>
<reference evidence="1" key="1">
    <citation type="submission" date="2020-03" db="EMBL/GenBank/DDBJ databases">
        <authorList>
            <person name="Weist P."/>
        </authorList>
    </citation>
    <scope>NUCLEOTIDE SEQUENCE</scope>
</reference>
<dbReference type="Proteomes" id="UP001153269">
    <property type="component" value="Unassembled WGS sequence"/>
</dbReference>
<protein>
    <submittedName>
        <fullName evidence="1">Uncharacterized protein</fullName>
    </submittedName>
</protein>
<proteinExistence type="predicted"/>
<organism evidence="1 2">
    <name type="scientific">Pleuronectes platessa</name>
    <name type="common">European plaice</name>
    <dbReference type="NCBI Taxonomy" id="8262"/>
    <lineage>
        <taxon>Eukaryota</taxon>
        <taxon>Metazoa</taxon>
        <taxon>Chordata</taxon>
        <taxon>Craniata</taxon>
        <taxon>Vertebrata</taxon>
        <taxon>Euteleostomi</taxon>
        <taxon>Actinopterygii</taxon>
        <taxon>Neopterygii</taxon>
        <taxon>Teleostei</taxon>
        <taxon>Neoteleostei</taxon>
        <taxon>Acanthomorphata</taxon>
        <taxon>Carangaria</taxon>
        <taxon>Pleuronectiformes</taxon>
        <taxon>Pleuronectoidei</taxon>
        <taxon>Pleuronectidae</taxon>
        <taxon>Pleuronectes</taxon>
    </lineage>
</organism>
<dbReference type="AlphaFoldDB" id="A0A9N7U6N7"/>
<name>A0A9N7U6N7_PLEPL</name>
<dbReference type="EMBL" id="CADEAL010000800">
    <property type="protein sequence ID" value="CAB1425395.1"/>
    <property type="molecule type" value="Genomic_DNA"/>
</dbReference>
<keyword evidence="2" id="KW-1185">Reference proteome</keyword>
<gene>
    <name evidence="1" type="ORF">PLEPLA_LOCUS13325</name>
</gene>